<reference evidence="1" key="1">
    <citation type="submission" date="2020-03" db="EMBL/GenBank/DDBJ databases">
        <authorList>
            <person name="Chebbi M.A."/>
            <person name="Drezen J.M."/>
        </authorList>
    </citation>
    <scope>NUCLEOTIDE SEQUENCE</scope>
    <source>
        <tissue evidence="1">Whole body</tissue>
    </source>
</reference>
<keyword evidence="2" id="KW-1185">Reference proteome</keyword>
<organism evidence="1 2">
    <name type="scientific">Cotesia typhae</name>
    <dbReference type="NCBI Taxonomy" id="2053667"/>
    <lineage>
        <taxon>Eukaryota</taxon>
        <taxon>Metazoa</taxon>
        <taxon>Ecdysozoa</taxon>
        <taxon>Arthropoda</taxon>
        <taxon>Hexapoda</taxon>
        <taxon>Insecta</taxon>
        <taxon>Pterygota</taxon>
        <taxon>Neoptera</taxon>
        <taxon>Endopterygota</taxon>
        <taxon>Hymenoptera</taxon>
        <taxon>Apocrita</taxon>
        <taxon>Ichneumonoidea</taxon>
        <taxon>Braconidae</taxon>
        <taxon>Microgastrinae</taxon>
        <taxon>Cotesia</taxon>
    </lineage>
</organism>
<evidence type="ECO:0008006" key="3">
    <source>
        <dbReference type="Google" id="ProtNLM"/>
    </source>
</evidence>
<evidence type="ECO:0000313" key="2">
    <source>
        <dbReference type="Proteomes" id="UP000729913"/>
    </source>
</evidence>
<dbReference type="AlphaFoldDB" id="A0A8J5UVM4"/>
<accession>A0A8J5UVM4</accession>
<comment type="caution">
    <text evidence="1">The sequence shown here is derived from an EMBL/GenBank/DDBJ whole genome shotgun (WGS) entry which is preliminary data.</text>
</comment>
<proteinExistence type="predicted"/>
<dbReference type="Proteomes" id="UP000729913">
    <property type="component" value="Unassembled WGS sequence"/>
</dbReference>
<protein>
    <recommendedName>
        <fullName evidence="3">BV6 family protein</fullName>
    </recommendedName>
</protein>
<dbReference type="OrthoDB" id="7701986at2759"/>
<gene>
    <name evidence="1" type="ORF">G9C98_008078</name>
</gene>
<sequence>MSDKHLCWVPRSWEEYPSEFMSLVLHSEVASYYRQTNKIEGTRVRVDENVAVLRIYKNQIWMKDVKDSLKRPNRRTYTGIFMPCITTSES</sequence>
<name>A0A8J5UVM4_9HYME</name>
<dbReference type="EMBL" id="JAAOIC020000035">
    <property type="protein sequence ID" value="KAG8039435.1"/>
    <property type="molecule type" value="Genomic_DNA"/>
</dbReference>
<reference evidence="1" key="2">
    <citation type="submission" date="2021-04" db="EMBL/GenBank/DDBJ databases">
        <title>Genome-wide patterns of bracovirus chromosomal integration into multiple host tissues during parasitism.</title>
        <authorList>
            <person name="Chebbi M.A.C."/>
        </authorList>
    </citation>
    <scope>NUCLEOTIDE SEQUENCE</scope>
    <source>
        <tissue evidence="1">Whole body</tissue>
    </source>
</reference>
<evidence type="ECO:0000313" key="1">
    <source>
        <dbReference type="EMBL" id="KAG8039435.1"/>
    </source>
</evidence>